<evidence type="ECO:0000256" key="1">
    <source>
        <dbReference type="SAM" id="MobiDB-lite"/>
    </source>
</evidence>
<proteinExistence type="predicted"/>
<reference evidence="2 3" key="1">
    <citation type="submission" date="2020-05" db="EMBL/GenBank/DDBJ databases">
        <title>Identification and distribution of gene clusters putatively required for synthesis of sphingolipid metabolism inhibitors in phylogenetically diverse species of the filamentous fungus Fusarium.</title>
        <authorList>
            <person name="Kim H.-S."/>
            <person name="Busman M."/>
            <person name="Brown D.W."/>
            <person name="Divon H."/>
            <person name="Uhlig S."/>
            <person name="Proctor R.H."/>
        </authorList>
    </citation>
    <scope>NUCLEOTIDE SEQUENCE [LARGE SCALE GENOMIC DNA]</scope>
    <source>
        <strain evidence="2 3">NRRL 20693</strain>
    </source>
</reference>
<evidence type="ECO:0000313" key="2">
    <source>
        <dbReference type="EMBL" id="KAF5669945.1"/>
    </source>
</evidence>
<gene>
    <name evidence="2" type="ORF">FHETE_4628</name>
</gene>
<accession>A0A8H5TIH4</accession>
<sequence length="131" mass="14251">MATSQVQLETKSSSLSEVPTRPMSVTSNDCAVHGLSQTPHLDRILQNRPKAELQDLADAVQNLNDGDRCAKCAVQAAVTIVTSFIQEIYTAKKEGKLSKEDKKALKAEVKGLAKGVKGEIKSQKRQFKGQL</sequence>
<name>A0A8H5TIH4_FUSHE</name>
<keyword evidence="3" id="KW-1185">Reference proteome</keyword>
<organism evidence="2 3">
    <name type="scientific">Fusarium heterosporum</name>
    <dbReference type="NCBI Taxonomy" id="42747"/>
    <lineage>
        <taxon>Eukaryota</taxon>
        <taxon>Fungi</taxon>
        <taxon>Dikarya</taxon>
        <taxon>Ascomycota</taxon>
        <taxon>Pezizomycotina</taxon>
        <taxon>Sordariomycetes</taxon>
        <taxon>Hypocreomycetidae</taxon>
        <taxon>Hypocreales</taxon>
        <taxon>Nectriaceae</taxon>
        <taxon>Fusarium</taxon>
        <taxon>Fusarium heterosporum species complex</taxon>
    </lineage>
</organism>
<evidence type="ECO:0000313" key="3">
    <source>
        <dbReference type="Proteomes" id="UP000567885"/>
    </source>
</evidence>
<dbReference type="Proteomes" id="UP000567885">
    <property type="component" value="Unassembled WGS sequence"/>
</dbReference>
<dbReference type="AlphaFoldDB" id="A0A8H5TIH4"/>
<feature type="region of interest" description="Disordered" evidence="1">
    <location>
        <begin position="1"/>
        <end position="26"/>
    </location>
</feature>
<protein>
    <submittedName>
        <fullName evidence="2">Uncharacterized protein</fullName>
    </submittedName>
</protein>
<dbReference type="OrthoDB" id="5137215at2759"/>
<dbReference type="EMBL" id="JAAGWQ010000079">
    <property type="protein sequence ID" value="KAF5669945.1"/>
    <property type="molecule type" value="Genomic_DNA"/>
</dbReference>
<comment type="caution">
    <text evidence="2">The sequence shown here is derived from an EMBL/GenBank/DDBJ whole genome shotgun (WGS) entry which is preliminary data.</text>
</comment>